<dbReference type="GO" id="GO:0016020">
    <property type="term" value="C:membrane"/>
    <property type="evidence" value="ECO:0007669"/>
    <property type="project" value="TreeGrafter"/>
</dbReference>
<dbReference type="KEGG" id="mne:D174_11705"/>
<accession>V5XBL5</accession>
<evidence type="ECO:0000256" key="2">
    <source>
        <dbReference type="ARBA" id="ARBA00023002"/>
    </source>
</evidence>
<dbReference type="eggNOG" id="COG1028">
    <property type="taxonomic scope" value="Bacteria"/>
</dbReference>
<gene>
    <name evidence="3" type="ORF">D174_11705</name>
</gene>
<keyword evidence="4" id="KW-1185">Reference proteome</keyword>
<comment type="similarity">
    <text evidence="1">Belongs to the short-chain dehydrogenases/reductases (SDR) family.</text>
</comment>
<name>V5XBL5_MYCNE</name>
<dbReference type="RefSeq" id="WP_019513046.1">
    <property type="nucleotide sequence ID" value="NC_023036.2"/>
</dbReference>
<dbReference type="Gene3D" id="3.40.50.720">
    <property type="entry name" value="NAD(P)-binding Rossmann-like Domain"/>
    <property type="match status" value="2"/>
</dbReference>
<dbReference type="PANTHER" id="PTHR44196">
    <property type="entry name" value="DEHYDROGENASE/REDUCTASE SDR FAMILY MEMBER 7B"/>
    <property type="match status" value="1"/>
</dbReference>
<evidence type="ECO:0000313" key="3">
    <source>
        <dbReference type="EMBL" id="AHC25213.1"/>
    </source>
</evidence>
<dbReference type="Proteomes" id="UP000018763">
    <property type="component" value="Chromosome"/>
</dbReference>
<proteinExistence type="inferred from homology"/>
<dbReference type="PRINTS" id="PR00081">
    <property type="entry name" value="GDHRDH"/>
</dbReference>
<dbReference type="InterPro" id="IPR002347">
    <property type="entry name" value="SDR_fam"/>
</dbReference>
<dbReference type="InterPro" id="IPR036291">
    <property type="entry name" value="NAD(P)-bd_dom_sf"/>
</dbReference>
<dbReference type="PANTHER" id="PTHR44196:SF1">
    <property type="entry name" value="DEHYDROGENASE_REDUCTASE SDR FAMILY MEMBER 7B"/>
    <property type="match status" value="1"/>
</dbReference>
<organism evidence="3 4">
    <name type="scientific">Mycolicibacterium neoaurum VKM Ac-1815D</name>
    <dbReference type="NCBI Taxonomy" id="700508"/>
    <lineage>
        <taxon>Bacteria</taxon>
        <taxon>Bacillati</taxon>
        <taxon>Actinomycetota</taxon>
        <taxon>Actinomycetes</taxon>
        <taxon>Mycobacteriales</taxon>
        <taxon>Mycobacteriaceae</taxon>
        <taxon>Mycolicibacterium</taxon>
    </lineage>
</organism>
<dbReference type="NCBIfam" id="NF005868">
    <property type="entry name" value="PRK07806.1"/>
    <property type="match status" value="1"/>
</dbReference>
<dbReference type="AlphaFoldDB" id="V5XBL5"/>
<keyword evidence="2" id="KW-0560">Oxidoreductase</keyword>
<dbReference type="EMBL" id="CP006936">
    <property type="protein sequence ID" value="AHC25213.1"/>
    <property type="molecule type" value="Genomic_DNA"/>
</dbReference>
<dbReference type="GO" id="GO:0016491">
    <property type="term" value="F:oxidoreductase activity"/>
    <property type="evidence" value="ECO:0007669"/>
    <property type="project" value="UniProtKB-KW"/>
</dbReference>
<dbReference type="Pfam" id="PF00106">
    <property type="entry name" value="adh_short"/>
    <property type="match status" value="1"/>
</dbReference>
<evidence type="ECO:0000313" key="4">
    <source>
        <dbReference type="Proteomes" id="UP000018763"/>
    </source>
</evidence>
<protein>
    <submittedName>
        <fullName evidence="3">Short-chain dehydrogenase</fullName>
    </submittedName>
</protein>
<dbReference type="SUPFAM" id="SSF51735">
    <property type="entry name" value="NAD(P)-binding Rossmann-fold domains"/>
    <property type="match status" value="1"/>
</dbReference>
<reference evidence="3 4" key="1">
    <citation type="journal article" date="2014" name="Genome Announc.">
        <title>Complete Genome Sequence of Sterol-Transforming Mycobacterium neoaurum Strain VKM Ac-1815D.</title>
        <authorList>
            <person name="Shtratnikova V.Y."/>
            <person name="Bragin E.Y."/>
            <person name="Dovbnya D.V."/>
            <person name="Pekov Y.A."/>
            <person name="Schelkunov M.I."/>
            <person name="Strizhov N."/>
            <person name="Ivashina T.V."/>
            <person name="Ashapkin V.V."/>
            <person name="Donova M.V."/>
        </authorList>
    </citation>
    <scope>NUCLEOTIDE SEQUENCE [LARGE SCALE GENOMIC DNA]</scope>
    <source>
        <strain evidence="3 4">VKM Ac-1815D</strain>
    </source>
</reference>
<evidence type="ECO:0000256" key="1">
    <source>
        <dbReference type="ARBA" id="ARBA00006484"/>
    </source>
</evidence>
<dbReference type="HOGENOM" id="CLU_010194_32_0_11"/>
<sequence>MHDTQIALVTGASRGIGAEVAQQLAHPGTRVINAPDIADETAAESVIADIRHRFGRLDTLILNAPGVLEHDARAAIRVNRDAQRRIVELAMPLMPIGGRVVFVTSHQAHFYPHKAVPKGYAPIAASMRAGETAMYGMRYEFNRRGIHFTVVSGNMIDGAYFAPPPSADGFAAAVAGAAQSEYHPGIVYVGGGSQYLCSA</sequence>
<dbReference type="GeneID" id="43450153"/>